<protein>
    <submittedName>
        <fullName evidence="1">Uncharacterized protein</fullName>
    </submittedName>
</protein>
<organism evidence="1 2">
    <name type="scientific">Melastoma candidum</name>
    <dbReference type="NCBI Taxonomy" id="119954"/>
    <lineage>
        <taxon>Eukaryota</taxon>
        <taxon>Viridiplantae</taxon>
        <taxon>Streptophyta</taxon>
        <taxon>Embryophyta</taxon>
        <taxon>Tracheophyta</taxon>
        <taxon>Spermatophyta</taxon>
        <taxon>Magnoliopsida</taxon>
        <taxon>eudicotyledons</taxon>
        <taxon>Gunneridae</taxon>
        <taxon>Pentapetalae</taxon>
        <taxon>rosids</taxon>
        <taxon>malvids</taxon>
        <taxon>Myrtales</taxon>
        <taxon>Melastomataceae</taxon>
        <taxon>Melastomatoideae</taxon>
        <taxon>Melastomateae</taxon>
        <taxon>Melastoma</taxon>
    </lineage>
</organism>
<proteinExistence type="predicted"/>
<accession>A0ACB9QXT5</accession>
<evidence type="ECO:0000313" key="2">
    <source>
        <dbReference type="Proteomes" id="UP001057402"/>
    </source>
</evidence>
<keyword evidence="2" id="KW-1185">Reference proteome</keyword>
<reference evidence="2" key="1">
    <citation type="journal article" date="2023" name="Front. Plant Sci.">
        <title>Chromosomal-level genome assembly of Melastoma candidum provides insights into trichome evolution.</title>
        <authorList>
            <person name="Zhong Y."/>
            <person name="Wu W."/>
            <person name="Sun C."/>
            <person name="Zou P."/>
            <person name="Liu Y."/>
            <person name="Dai S."/>
            <person name="Zhou R."/>
        </authorList>
    </citation>
    <scope>NUCLEOTIDE SEQUENCE [LARGE SCALE GENOMIC DNA]</scope>
</reference>
<dbReference type="Proteomes" id="UP001057402">
    <property type="component" value="Chromosome 5"/>
</dbReference>
<dbReference type="EMBL" id="CM042884">
    <property type="protein sequence ID" value="KAI4370219.1"/>
    <property type="molecule type" value="Genomic_DNA"/>
</dbReference>
<comment type="caution">
    <text evidence="1">The sequence shown here is derived from an EMBL/GenBank/DDBJ whole genome shotgun (WGS) entry which is preliminary data.</text>
</comment>
<name>A0ACB9QXT5_9MYRT</name>
<sequence length="271" mass="30168">MEILSARLLSLIFGILGNVIGFLVFLAPIPTFYTIHKRKSSDGFQAIPYIVALSSAMLLLYYGLIKTDGTMIISINAIGSMIEAAYLVLFVFYASKQEKIATLRLIVLFSAGYILVLFVTILLFKEQKRDNVVGWICAVFSIAVFASPLSIMTKVVRTKSVEFMPISLSLFLILCSTMWFLYGLLIRDMFIALPNVIGFLLGIAQIILYVMYKDGNPDNDGAKEKQIDNVKLNPSRVKPEAMGKIIILVKKPQGPKESHTVDVENGPERSE</sequence>
<gene>
    <name evidence="1" type="ORF">MLD38_018589</name>
</gene>
<evidence type="ECO:0000313" key="1">
    <source>
        <dbReference type="EMBL" id="KAI4370219.1"/>
    </source>
</evidence>